<organism evidence="1 2">
    <name type="scientific">Sporomusa termitida</name>
    <dbReference type="NCBI Taxonomy" id="2377"/>
    <lineage>
        <taxon>Bacteria</taxon>
        <taxon>Bacillati</taxon>
        <taxon>Bacillota</taxon>
        <taxon>Negativicutes</taxon>
        <taxon>Selenomonadales</taxon>
        <taxon>Sporomusaceae</taxon>
        <taxon>Sporomusa</taxon>
    </lineage>
</organism>
<evidence type="ECO:0000313" key="1">
    <source>
        <dbReference type="EMBL" id="QDR80742.1"/>
    </source>
</evidence>
<dbReference type="Proteomes" id="UP000320776">
    <property type="component" value="Chromosome"/>
</dbReference>
<name>A0A517DTR0_9FIRM</name>
<reference evidence="1 2" key="1">
    <citation type="submission" date="2019-02" db="EMBL/GenBank/DDBJ databases">
        <title>Closed genome of Sporomusa termitida DSM 4440.</title>
        <authorList>
            <person name="Poehlein A."/>
            <person name="Daniel R."/>
        </authorList>
    </citation>
    <scope>NUCLEOTIDE SEQUENCE [LARGE SCALE GENOMIC DNA]</scope>
    <source>
        <strain evidence="1 2">DSM 4440</strain>
    </source>
</reference>
<protein>
    <submittedName>
        <fullName evidence="1">Uncharacterized protein</fullName>
    </submittedName>
</protein>
<gene>
    <name evidence="1" type="ORF">SPTER_20760</name>
</gene>
<accession>A0A517DTR0</accession>
<proteinExistence type="predicted"/>
<dbReference type="AlphaFoldDB" id="A0A517DTR0"/>
<sequence>MTKSMASGHALCINTVLSAHTSTVTTLKLQANGAEIVRKTWPRKEAYRTYAD</sequence>
<dbReference type="EMBL" id="CP036259">
    <property type="protein sequence ID" value="QDR80742.1"/>
    <property type="molecule type" value="Genomic_DNA"/>
</dbReference>
<keyword evidence="2" id="KW-1185">Reference proteome</keyword>
<evidence type="ECO:0000313" key="2">
    <source>
        <dbReference type="Proteomes" id="UP000320776"/>
    </source>
</evidence>
<dbReference type="KEGG" id="sted:SPTER_20760"/>